<proteinExistence type="predicted"/>
<evidence type="ECO:0000313" key="5">
    <source>
        <dbReference type="Proteomes" id="UP001202328"/>
    </source>
</evidence>
<gene>
    <name evidence="4" type="ORF">MKW98_032191</name>
</gene>
<protein>
    <recommendedName>
        <fullName evidence="3">Myb/SANT-like domain-containing protein</fullName>
    </recommendedName>
</protein>
<keyword evidence="5" id="KW-1185">Reference proteome</keyword>
<feature type="coiled-coil region" evidence="1">
    <location>
        <begin position="83"/>
        <end position="110"/>
    </location>
</feature>
<reference evidence="4" key="1">
    <citation type="submission" date="2022-04" db="EMBL/GenBank/DDBJ databases">
        <title>A functionally conserved STORR gene fusion in Papaver species that diverged 16.8 million years ago.</title>
        <authorList>
            <person name="Catania T."/>
        </authorList>
    </citation>
    <scope>NUCLEOTIDE SEQUENCE</scope>
    <source>
        <strain evidence="4">S-188037</strain>
    </source>
</reference>
<feature type="compositionally biased region" description="Polar residues" evidence="2">
    <location>
        <begin position="1"/>
        <end position="35"/>
    </location>
</feature>
<organism evidence="4 5">
    <name type="scientific">Papaver atlanticum</name>
    <dbReference type="NCBI Taxonomy" id="357466"/>
    <lineage>
        <taxon>Eukaryota</taxon>
        <taxon>Viridiplantae</taxon>
        <taxon>Streptophyta</taxon>
        <taxon>Embryophyta</taxon>
        <taxon>Tracheophyta</taxon>
        <taxon>Spermatophyta</taxon>
        <taxon>Magnoliopsida</taxon>
        <taxon>Ranunculales</taxon>
        <taxon>Papaveraceae</taxon>
        <taxon>Papaveroideae</taxon>
        <taxon>Papaver</taxon>
    </lineage>
</organism>
<dbReference type="PANTHER" id="PTHR47584">
    <property type="match status" value="1"/>
</dbReference>
<evidence type="ECO:0000256" key="2">
    <source>
        <dbReference type="SAM" id="MobiDB-lite"/>
    </source>
</evidence>
<keyword evidence="1" id="KW-0175">Coiled coil</keyword>
<dbReference type="EMBL" id="JAJJMB010011222">
    <property type="protein sequence ID" value="KAI3903537.1"/>
    <property type="molecule type" value="Genomic_DNA"/>
</dbReference>
<dbReference type="Proteomes" id="UP001202328">
    <property type="component" value="Unassembled WGS sequence"/>
</dbReference>
<dbReference type="AlphaFoldDB" id="A0AAD4SFX5"/>
<sequence length="325" mass="36965">DRIQGRGSNQMASRPTRTTRGAVQRNKPSYTQSDQEQARAKWTTPLTNTLVDLMVEEVVKGNKQNNSFGKTAWKNICDEFHNKTGLKWENERLKNRYAVLRKQFNTMKSLLDLNDFAWDESRQAVTATDEAWDTYIKEHPDAETIRANGCPLYKQLSIIFLDSRTNGNDDSANQLVKMEEGPCHRSAGLTIDTGEPLVLSRDKSLSTSDEDEGIEPIERNKRQFTKSSTSGNKKSCVPIEDVMVKAILEMAASSKLRAAAVREGEDRFSITYCVKALDEMQGIDDYLYYTALDMFDNPNFRETFLSLKMEKRVVWLKGKCNSVLS</sequence>
<dbReference type="InterPro" id="IPR024752">
    <property type="entry name" value="Myb/SANT-like_dom"/>
</dbReference>
<comment type="caution">
    <text evidence="4">The sequence shown here is derived from an EMBL/GenBank/DDBJ whole genome shotgun (WGS) entry which is preliminary data.</text>
</comment>
<evidence type="ECO:0000259" key="3">
    <source>
        <dbReference type="Pfam" id="PF12776"/>
    </source>
</evidence>
<accession>A0AAD4SFX5</accession>
<dbReference type="Pfam" id="PF12776">
    <property type="entry name" value="Myb_DNA-bind_3"/>
    <property type="match status" value="1"/>
</dbReference>
<dbReference type="InterPro" id="IPR045026">
    <property type="entry name" value="LIMYB"/>
</dbReference>
<name>A0AAD4SFX5_9MAGN</name>
<feature type="non-terminal residue" evidence="4">
    <location>
        <position position="1"/>
    </location>
</feature>
<evidence type="ECO:0000313" key="4">
    <source>
        <dbReference type="EMBL" id="KAI3903537.1"/>
    </source>
</evidence>
<evidence type="ECO:0000256" key="1">
    <source>
        <dbReference type="SAM" id="Coils"/>
    </source>
</evidence>
<feature type="region of interest" description="Disordered" evidence="2">
    <location>
        <begin position="1"/>
        <end position="40"/>
    </location>
</feature>
<feature type="domain" description="Myb/SANT-like" evidence="3">
    <location>
        <begin position="41"/>
        <end position="135"/>
    </location>
</feature>
<dbReference type="PANTHER" id="PTHR47584:SF9">
    <property type="entry name" value="L10-INTERACTING MYB DOMAIN-CONTAINING PROTEIN-LIKE"/>
    <property type="match status" value="1"/>
</dbReference>